<dbReference type="PANTHER" id="PTHR45036">
    <property type="entry name" value="METHYLTRANSFERASE LIKE 7B"/>
    <property type="match status" value="1"/>
</dbReference>
<reference evidence="5" key="2">
    <citation type="submission" date="2022-09" db="EMBL/GenBank/DDBJ databases">
        <authorList>
            <person name="Sun Q."/>
            <person name="Ohkuma M."/>
        </authorList>
    </citation>
    <scope>NUCLEOTIDE SEQUENCE</scope>
    <source>
        <strain evidence="5">JCM 3093</strain>
    </source>
</reference>
<organism evidence="5 6">
    <name type="scientific">Planomonospora parontospora</name>
    <dbReference type="NCBI Taxonomy" id="58119"/>
    <lineage>
        <taxon>Bacteria</taxon>
        <taxon>Bacillati</taxon>
        <taxon>Actinomycetota</taxon>
        <taxon>Actinomycetes</taxon>
        <taxon>Streptosporangiales</taxon>
        <taxon>Streptosporangiaceae</taxon>
        <taxon>Planomonospora</taxon>
    </lineage>
</organism>
<proteinExistence type="predicted"/>
<comment type="caution">
    <text evidence="5">The sequence shown here is derived from an EMBL/GenBank/DDBJ whole genome shotgun (WGS) entry which is preliminary data.</text>
</comment>
<reference evidence="5" key="1">
    <citation type="journal article" date="2014" name="Int. J. Syst. Evol. Microbiol.">
        <title>Complete genome sequence of Corynebacterium casei LMG S-19264T (=DSM 44701T), isolated from a smear-ripened cheese.</title>
        <authorList>
            <consortium name="US DOE Joint Genome Institute (JGI-PGF)"/>
            <person name="Walter F."/>
            <person name="Albersmeier A."/>
            <person name="Kalinowski J."/>
            <person name="Ruckert C."/>
        </authorList>
    </citation>
    <scope>NUCLEOTIDE SEQUENCE</scope>
    <source>
        <strain evidence="5">JCM 3093</strain>
    </source>
</reference>
<sequence>MKTNTRRPVFGRIYPRLAAAMDEGGMVEHRRALLAHLAGQVIEVGAGHGVNFAHYPPAVTGVLAVEPEPRLRKIVRAAAAAAPVPVEVAGAVAEHLPVADRSADAVVFCLVLCSLPDAAAALAEARRVLRPGGRLRFLEHGRADSPGLVRLQRLLDATVWPRLAGGCHTGRDTVAVIERAGFTITALERFLLPEARTPFSFHTRGTAMAATDR</sequence>
<evidence type="ECO:0000313" key="5">
    <source>
        <dbReference type="EMBL" id="GGK76787.1"/>
    </source>
</evidence>
<protein>
    <submittedName>
        <fullName evidence="5">Methyltransferase type 11</fullName>
    </submittedName>
</protein>
<accession>A0AA37BJ67</accession>
<dbReference type="EMBL" id="BMQD01000012">
    <property type="protein sequence ID" value="GGK76787.1"/>
    <property type="molecule type" value="Genomic_DNA"/>
</dbReference>
<dbReference type="PANTHER" id="PTHR45036:SF1">
    <property type="entry name" value="METHYLTRANSFERASE LIKE 7A"/>
    <property type="match status" value="1"/>
</dbReference>
<dbReference type="SUPFAM" id="SSF53335">
    <property type="entry name" value="S-adenosyl-L-methionine-dependent methyltransferases"/>
    <property type="match status" value="1"/>
</dbReference>
<feature type="domain" description="Methyltransferase type 11" evidence="4">
    <location>
        <begin position="43"/>
        <end position="136"/>
    </location>
</feature>
<dbReference type="RefSeq" id="WP_191896092.1">
    <property type="nucleotide sequence ID" value="NZ_BMQD01000012.1"/>
</dbReference>
<dbReference type="GO" id="GO:0032259">
    <property type="term" value="P:methylation"/>
    <property type="evidence" value="ECO:0007669"/>
    <property type="project" value="UniProtKB-KW"/>
</dbReference>
<dbReference type="InterPro" id="IPR023576">
    <property type="entry name" value="UbiE/COQ5_MeTrFase_CS"/>
</dbReference>
<dbReference type="GO" id="GO:0008757">
    <property type="term" value="F:S-adenosylmethionine-dependent methyltransferase activity"/>
    <property type="evidence" value="ECO:0007669"/>
    <property type="project" value="InterPro"/>
</dbReference>
<dbReference type="Proteomes" id="UP000627984">
    <property type="component" value="Unassembled WGS sequence"/>
</dbReference>
<evidence type="ECO:0000256" key="2">
    <source>
        <dbReference type="ARBA" id="ARBA00022679"/>
    </source>
</evidence>
<evidence type="ECO:0000259" key="4">
    <source>
        <dbReference type="Pfam" id="PF08241"/>
    </source>
</evidence>
<keyword evidence="1 5" id="KW-0489">Methyltransferase</keyword>
<evidence type="ECO:0000256" key="3">
    <source>
        <dbReference type="ARBA" id="ARBA00022691"/>
    </source>
</evidence>
<keyword evidence="2" id="KW-0808">Transferase</keyword>
<dbReference type="InterPro" id="IPR029063">
    <property type="entry name" value="SAM-dependent_MTases_sf"/>
</dbReference>
<dbReference type="CDD" id="cd02440">
    <property type="entry name" value="AdoMet_MTases"/>
    <property type="match status" value="1"/>
</dbReference>
<evidence type="ECO:0000256" key="1">
    <source>
        <dbReference type="ARBA" id="ARBA00022603"/>
    </source>
</evidence>
<dbReference type="Gene3D" id="3.40.50.150">
    <property type="entry name" value="Vaccinia Virus protein VP39"/>
    <property type="match status" value="1"/>
</dbReference>
<dbReference type="AlphaFoldDB" id="A0AA37BJ67"/>
<dbReference type="Pfam" id="PF08241">
    <property type="entry name" value="Methyltransf_11"/>
    <property type="match status" value="1"/>
</dbReference>
<dbReference type="InterPro" id="IPR013216">
    <property type="entry name" value="Methyltransf_11"/>
</dbReference>
<name>A0AA37BJ67_9ACTN</name>
<dbReference type="PROSITE" id="PS01184">
    <property type="entry name" value="UBIE_2"/>
    <property type="match status" value="1"/>
</dbReference>
<gene>
    <name evidence="5" type="ORF">GCM10010126_40050</name>
</gene>
<keyword evidence="3" id="KW-0949">S-adenosyl-L-methionine</keyword>
<dbReference type="InterPro" id="IPR052356">
    <property type="entry name" value="Thiol_S-MT"/>
</dbReference>
<evidence type="ECO:0000313" key="6">
    <source>
        <dbReference type="Proteomes" id="UP000627984"/>
    </source>
</evidence>